<dbReference type="InterPro" id="IPR004333">
    <property type="entry name" value="SBP_dom"/>
</dbReference>
<evidence type="ECO:0000256" key="3">
    <source>
        <dbReference type="ARBA" id="ARBA00022833"/>
    </source>
</evidence>
<keyword evidence="6" id="KW-0472">Membrane</keyword>
<dbReference type="GO" id="GO:0005634">
    <property type="term" value="C:nucleus"/>
    <property type="evidence" value="ECO:0007669"/>
    <property type="project" value="InterPro"/>
</dbReference>
<keyword evidence="3" id="KW-0862">Zinc</keyword>
<evidence type="ECO:0000256" key="1">
    <source>
        <dbReference type="ARBA" id="ARBA00022723"/>
    </source>
</evidence>
<feature type="region of interest" description="Disordered" evidence="5">
    <location>
        <begin position="70"/>
        <end position="96"/>
    </location>
</feature>
<dbReference type="PANTHER" id="PTHR31251">
    <property type="entry name" value="SQUAMOSA PROMOTER-BINDING-LIKE PROTEIN 4"/>
    <property type="match status" value="1"/>
</dbReference>
<dbReference type="Pfam" id="PF03110">
    <property type="entry name" value="SBP"/>
    <property type="match status" value="1"/>
</dbReference>
<feature type="compositionally biased region" description="Basic and acidic residues" evidence="5">
    <location>
        <begin position="333"/>
        <end position="345"/>
    </location>
</feature>
<dbReference type="Pfam" id="PF26102">
    <property type="entry name" value="Ig_SPL7"/>
    <property type="match status" value="1"/>
</dbReference>
<feature type="compositionally biased region" description="Low complexity" evidence="5">
    <location>
        <begin position="421"/>
        <end position="442"/>
    </location>
</feature>
<keyword evidence="1" id="KW-0479">Metal-binding</keyword>
<dbReference type="InterPro" id="IPR036893">
    <property type="entry name" value="SBP_sf"/>
</dbReference>
<dbReference type="Gene3D" id="1.25.40.20">
    <property type="entry name" value="Ankyrin repeat-containing domain"/>
    <property type="match status" value="1"/>
</dbReference>
<dbReference type="GO" id="GO:0008270">
    <property type="term" value="F:zinc ion binding"/>
    <property type="evidence" value="ECO:0007669"/>
    <property type="project" value="UniProtKB-KW"/>
</dbReference>
<dbReference type="SMART" id="SM00248">
    <property type="entry name" value="ANK"/>
    <property type="match status" value="3"/>
</dbReference>
<evidence type="ECO:0000259" key="7">
    <source>
        <dbReference type="PROSITE" id="PS51141"/>
    </source>
</evidence>
<evidence type="ECO:0000256" key="4">
    <source>
        <dbReference type="PROSITE-ProRule" id="PRU00470"/>
    </source>
</evidence>
<dbReference type="InterPro" id="IPR036770">
    <property type="entry name" value="Ankyrin_rpt-contain_sf"/>
</dbReference>
<evidence type="ECO:0000256" key="2">
    <source>
        <dbReference type="ARBA" id="ARBA00022771"/>
    </source>
</evidence>
<feature type="region of interest" description="Disordered" evidence="5">
    <location>
        <begin position="333"/>
        <end position="368"/>
    </location>
</feature>
<feature type="region of interest" description="Disordered" evidence="5">
    <location>
        <begin position="393"/>
        <end position="444"/>
    </location>
</feature>
<feature type="transmembrane region" description="Helical" evidence="6">
    <location>
        <begin position="981"/>
        <end position="999"/>
    </location>
</feature>
<dbReference type="SUPFAM" id="SSF48403">
    <property type="entry name" value="Ankyrin repeat"/>
    <property type="match status" value="1"/>
</dbReference>
<dbReference type="PANTHER" id="PTHR31251:SF86">
    <property type="entry name" value="SQUAMOSA PROMOTER-BINDING-LIKE PROTEIN 1"/>
    <property type="match status" value="1"/>
</dbReference>
<keyword evidence="6" id="KW-1133">Transmembrane helix</keyword>
<reference evidence="8" key="1">
    <citation type="submission" date="2017-07" db="EMBL/GenBank/DDBJ databases">
        <title>Transcriptome analysis and molecular characterization of the SPL gene family in Betula platyphylla Suk.</title>
        <authorList>
            <person name="Hu X."/>
        </authorList>
    </citation>
    <scope>NUCLEOTIDE SEQUENCE</scope>
</reference>
<sequence>MEAKFRGKAHQLYGPVVSDLKAVGKKSLEWDLNDWKWDGDLFRATPLNSIPSDCRSRQLFPVGQEIPEIAGLSNSSSSGSDDINLVNDGGKRESEKRRRVVAVEGEDQLNDEGAPLNLKLGGQVYPIMEGELKSGKKTKIVGMTSNRAVCQVENCMADLSNAKDYHRRHKVCEMHSKATNALVGNVLQRFCQQCSRRRKTHPDTVVNGGSLNDEKGSSYLLISLLRILSNMHSNNSDQTKDQDLLSHLLRNLASLAGTVDGRNISALLEGSQGLLNAGTSNGASQKVPDVTPNGPEPSRPVSSASKRDDCINLHEHPRPMGQCMTASASDLAQKRISSDDSEGGHLKTLSGVQYTNLPPSKDGLPSKSITSVKLNNIDLNNVCDDSEDNVENLGRSHAPVNSGTGFLGHPLWVQQDPHKSSPPQTSGNSGSTSSQSPSSSSGEAQIRTDRIVFKLFGKDPNDFPLNLRTQILDWLSHSPTEIESYIRPGCIILTMYLRLEKSAWEEVCFCSDARSLTQYHVQQFLIFLITIDTYSSVVTWDPICKGYLMNPLTLSGEQDGCQVVLDTPLPLKSHKSCRISSIKPIAVSVSERVQFVVKVFNLSRSSARLLCAQEGKYLVQETCYDLMDSADTATEHGELQCLSFPCSIPNVTGRGFIEVEDHCLSSSFFPFIVAEQEVCSEICMLEGAIEVAETADDTQRVPELLEAKTQAMDFLHEMGWLLHRSNAKFRLSHLDPNQDLFPFKRFKWLMEFSMDHDWCAVVKKLLNILFERVVDAGDHPSVVLALLDLSLLHRAVRRNCRPMVELLLRFVPDKVLDKRGTQEKQQVDGGYSGFLFKPDMAGPAGLTPLHIAASRDGSENVLDALTDDPGLVGIEAWKGARDSTGLTANDYACLRGRYSYIHLVQNKQRKKSERRHVVLDVHGAVLDCNNKWKQSDGYKSSKVASLQTEKIEMGASYRHCKACAQKLAYGNIRRSLAYQPAMLSMVAIAAVCVCVALLFKSSPEVLYVFQPFTWERLEYGAS</sequence>
<proteinExistence type="evidence at transcript level"/>
<accession>A0A510B1T8</accession>
<evidence type="ECO:0000256" key="5">
    <source>
        <dbReference type="SAM" id="MobiDB-lite"/>
    </source>
</evidence>
<feature type="compositionally biased region" description="Low complexity" evidence="5">
    <location>
        <begin position="70"/>
        <end position="85"/>
    </location>
</feature>
<dbReference type="PROSITE" id="PS51141">
    <property type="entry name" value="ZF_SBP"/>
    <property type="match status" value="1"/>
</dbReference>
<keyword evidence="6" id="KW-0812">Transmembrane</keyword>
<dbReference type="SUPFAM" id="SSF103612">
    <property type="entry name" value="SBT domain"/>
    <property type="match status" value="1"/>
</dbReference>
<keyword evidence="2 4" id="KW-0863">Zinc-finger</keyword>
<organism evidence="8">
    <name type="scientific">Betula platyphylla</name>
    <name type="common">Asian white birch</name>
    <dbReference type="NCBI Taxonomy" id="78630"/>
    <lineage>
        <taxon>Eukaryota</taxon>
        <taxon>Viridiplantae</taxon>
        <taxon>Streptophyta</taxon>
        <taxon>Embryophyta</taxon>
        <taxon>Tracheophyta</taxon>
        <taxon>Spermatophyta</taxon>
        <taxon>Magnoliopsida</taxon>
        <taxon>eudicotyledons</taxon>
        <taxon>Gunneridae</taxon>
        <taxon>Pentapetalae</taxon>
        <taxon>rosids</taxon>
        <taxon>fabids</taxon>
        <taxon>Fagales</taxon>
        <taxon>Betulaceae</taxon>
        <taxon>Betula</taxon>
    </lineage>
</organism>
<dbReference type="InterPro" id="IPR002110">
    <property type="entry name" value="Ankyrin_rpt"/>
</dbReference>
<dbReference type="EMBL" id="MF429837">
    <property type="protein sequence ID" value="AXB72469.1"/>
    <property type="molecule type" value="mRNA"/>
</dbReference>
<dbReference type="Gene3D" id="4.10.1100.10">
    <property type="entry name" value="Transcription factor, SBP-box domain"/>
    <property type="match status" value="1"/>
</dbReference>
<protein>
    <submittedName>
        <fullName evidence="8">Squamosa-promoter binding-like protein</fullName>
    </submittedName>
</protein>
<dbReference type="InterPro" id="IPR044817">
    <property type="entry name" value="SBP-like"/>
</dbReference>
<dbReference type="GO" id="GO:0003677">
    <property type="term" value="F:DNA binding"/>
    <property type="evidence" value="ECO:0007669"/>
    <property type="project" value="InterPro"/>
</dbReference>
<evidence type="ECO:0000256" key="6">
    <source>
        <dbReference type="SAM" id="Phobius"/>
    </source>
</evidence>
<name>A0A510B1T8_BETPL</name>
<feature type="domain" description="SBP-type" evidence="7">
    <location>
        <begin position="147"/>
        <end position="224"/>
    </location>
</feature>
<dbReference type="AlphaFoldDB" id="A0A510B1T8"/>
<evidence type="ECO:0000313" key="8">
    <source>
        <dbReference type="EMBL" id="AXB72469.1"/>
    </source>
</evidence>
<gene>
    <name evidence="8" type="primary">SPL5</name>
</gene>
<feature type="region of interest" description="Disordered" evidence="5">
    <location>
        <begin position="278"/>
        <end position="307"/>
    </location>
</feature>